<accession>A0AAW2YJN7</accession>
<gene>
    <name evidence="7" type="ORF">AKO1_005884</name>
</gene>
<evidence type="ECO:0000313" key="8">
    <source>
        <dbReference type="Proteomes" id="UP001431209"/>
    </source>
</evidence>
<evidence type="ECO:0000256" key="6">
    <source>
        <dbReference type="SAM" id="Phobius"/>
    </source>
</evidence>
<keyword evidence="8" id="KW-1185">Reference proteome</keyword>
<dbReference type="Proteomes" id="UP001431209">
    <property type="component" value="Unassembled WGS sequence"/>
</dbReference>
<feature type="region of interest" description="Disordered" evidence="5">
    <location>
        <begin position="301"/>
        <end position="354"/>
    </location>
</feature>
<evidence type="ECO:0000256" key="1">
    <source>
        <dbReference type="ARBA" id="ARBA00004127"/>
    </source>
</evidence>
<evidence type="ECO:0000256" key="5">
    <source>
        <dbReference type="SAM" id="MobiDB-lite"/>
    </source>
</evidence>
<reference evidence="7 8" key="1">
    <citation type="submission" date="2024-03" db="EMBL/GenBank/DDBJ databases">
        <title>The Acrasis kona genome and developmental transcriptomes reveal deep origins of eukaryotic multicellular pathways.</title>
        <authorList>
            <person name="Sheikh S."/>
            <person name="Fu C.-J."/>
            <person name="Brown M.W."/>
            <person name="Baldauf S.L."/>
        </authorList>
    </citation>
    <scope>NUCLEOTIDE SEQUENCE [LARGE SCALE GENOMIC DNA]</scope>
    <source>
        <strain evidence="7 8">ATCC MYA-3509</strain>
    </source>
</reference>
<feature type="transmembrane region" description="Helical" evidence="6">
    <location>
        <begin position="195"/>
        <end position="211"/>
    </location>
</feature>
<dbReference type="InterPro" id="IPR018819">
    <property type="entry name" value="Nur1/Mug154"/>
</dbReference>
<feature type="transmembrane region" description="Helical" evidence="6">
    <location>
        <begin position="96"/>
        <end position="115"/>
    </location>
</feature>
<protein>
    <submittedName>
        <fullName evidence="7">MutM</fullName>
    </submittedName>
</protein>
<keyword evidence="2 6" id="KW-0812">Transmembrane</keyword>
<keyword evidence="4 6" id="KW-0472">Membrane</keyword>
<dbReference type="PANTHER" id="PTHR28293:SF1">
    <property type="entry name" value="NUCLEAR RIM PROTEIN 1"/>
    <property type="match status" value="1"/>
</dbReference>
<dbReference type="GO" id="GO:0012505">
    <property type="term" value="C:endomembrane system"/>
    <property type="evidence" value="ECO:0007669"/>
    <property type="project" value="UniProtKB-SubCell"/>
</dbReference>
<feature type="transmembrane region" description="Helical" evidence="6">
    <location>
        <begin position="169"/>
        <end position="189"/>
    </location>
</feature>
<evidence type="ECO:0000256" key="3">
    <source>
        <dbReference type="ARBA" id="ARBA00022989"/>
    </source>
</evidence>
<evidence type="ECO:0000313" key="7">
    <source>
        <dbReference type="EMBL" id="KAL0477223.1"/>
    </source>
</evidence>
<evidence type="ECO:0000256" key="2">
    <source>
        <dbReference type="ARBA" id="ARBA00022692"/>
    </source>
</evidence>
<dbReference type="AlphaFoldDB" id="A0AAW2YJN7"/>
<proteinExistence type="predicted"/>
<comment type="subcellular location">
    <subcellularLocation>
        <location evidence="1">Endomembrane system</location>
        <topology evidence="1">Multi-pass membrane protein</topology>
    </subcellularLocation>
</comment>
<dbReference type="GO" id="GO:0007096">
    <property type="term" value="P:regulation of exit from mitosis"/>
    <property type="evidence" value="ECO:0007669"/>
    <property type="project" value="TreeGrafter"/>
</dbReference>
<name>A0AAW2YJN7_9EUKA</name>
<comment type="caution">
    <text evidence="7">The sequence shown here is derived from an EMBL/GenBank/DDBJ whole genome shotgun (WGS) entry which is preliminary data.</text>
</comment>
<keyword evidence="3 6" id="KW-1133">Transmembrane helix</keyword>
<dbReference type="Pfam" id="PF10332">
    <property type="entry name" value="DUF2418"/>
    <property type="match status" value="1"/>
</dbReference>
<feature type="compositionally biased region" description="Basic and acidic residues" evidence="5">
    <location>
        <begin position="318"/>
        <end position="333"/>
    </location>
</feature>
<feature type="compositionally biased region" description="Basic residues" evidence="5">
    <location>
        <begin position="345"/>
        <end position="354"/>
    </location>
</feature>
<dbReference type="PANTHER" id="PTHR28293">
    <property type="entry name" value="NUCLEAR RIM PROTEIN 1"/>
    <property type="match status" value="1"/>
</dbReference>
<evidence type="ECO:0000256" key="4">
    <source>
        <dbReference type="ARBA" id="ARBA00023136"/>
    </source>
</evidence>
<dbReference type="EMBL" id="JAOPGA020000155">
    <property type="protein sequence ID" value="KAL0477223.1"/>
    <property type="molecule type" value="Genomic_DNA"/>
</dbReference>
<organism evidence="7 8">
    <name type="scientific">Acrasis kona</name>
    <dbReference type="NCBI Taxonomy" id="1008807"/>
    <lineage>
        <taxon>Eukaryota</taxon>
        <taxon>Discoba</taxon>
        <taxon>Heterolobosea</taxon>
        <taxon>Tetramitia</taxon>
        <taxon>Eutetramitia</taxon>
        <taxon>Acrasidae</taxon>
        <taxon>Acrasis</taxon>
    </lineage>
</organism>
<sequence length="354" mass="41365">MTLNFFTQDRTYQLLHAAVDDQKQSVFQKNELGDQDVPQLLSDQYKYNKYKLHDKSNPHLTMSKLDRPVIMDGANIYEDLNAKEDNTISFVDFIKAIFYIVVFVFRVLTCSGNFAQRKQQTLRRLRKPTAQKPLRQPLRINGQPVKEEIDIDNTVWQLRVWNYTHIEKTVFCFFSPVQVLIVSLCSILYPNAEYFVTFILLCQAFAIHFLVKQYEKKQGDEKLIAAEVFHEQAIHTERMLNANRKAITHYFHKHPSFGTTLYDSANTSVDNVINETHYTPPRVVIVTPPQTVVTTTQEIRNDYDRRDVTEPITRGTTRKKEEQAAPSHVDREPQVSSRPNEFQRASRRKTNVHK</sequence>
<dbReference type="GO" id="GO:0043007">
    <property type="term" value="P:maintenance of rDNA"/>
    <property type="evidence" value="ECO:0007669"/>
    <property type="project" value="TreeGrafter"/>
</dbReference>